<dbReference type="SUPFAM" id="SSF51261">
    <property type="entry name" value="Duplicated hybrid motif"/>
    <property type="match status" value="1"/>
</dbReference>
<dbReference type="PANTHER" id="PTHR21666:SF263">
    <property type="entry name" value="MUREIN HYDROLASE ACTIVATOR NLPD"/>
    <property type="match status" value="1"/>
</dbReference>
<dbReference type="GO" id="GO:0009279">
    <property type="term" value="C:cell outer membrane"/>
    <property type="evidence" value="ECO:0007669"/>
    <property type="project" value="TreeGrafter"/>
</dbReference>
<evidence type="ECO:0000313" key="4">
    <source>
        <dbReference type="Proteomes" id="UP000298759"/>
    </source>
</evidence>
<dbReference type="GO" id="GO:0032153">
    <property type="term" value="C:cell division site"/>
    <property type="evidence" value="ECO:0007669"/>
    <property type="project" value="TreeGrafter"/>
</dbReference>
<dbReference type="PANTHER" id="PTHR21666">
    <property type="entry name" value="PEPTIDASE-RELATED"/>
    <property type="match status" value="1"/>
</dbReference>
<name>A0A4D6XQJ1_9GAMM</name>
<dbReference type="GO" id="GO:0004222">
    <property type="term" value="F:metalloendopeptidase activity"/>
    <property type="evidence" value="ECO:0007669"/>
    <property type="project" value="TreeGrafter"/>
</dbReference>
<gene>
    <name evidence="3" type="ORF">D9V62_02120</name>
</gene>
<dbReference type="AlphaFoldDB" id="A0A4D6XQJ1"/>
<proteinExistence type="inferred from homology"/>
<dbReference type="Proteomes" id="UP000298759">
    <property type="component" value="Chromosome"/>
</dbReference>
<reference evidence="3 4" key="1">
    <citation type="submission" date="2018-12" db="EMBL/GenBank/DDBJ databases">
        <authorList>
            <person name="Chong R.A."/>
        </authorList>
    </citation>
    <scope>NUCLEOTIDE SEQUENCE [LARGE SCALE GENOMIC DNA]</scope>
    <source>
        <strain evidence="3 4">Ahe</strain>
    </source>
</reference>
<evidence type="ECO:0000313" key="3">
    <source>
        <dbReference type="EMBL" id="QCI17227.1"/>
    </source>
</evidence>
<organism evidence="3 4">
    <name type="scientific">Buchnera aphidicola</name>
    <name type="common">Aphis helianthi</name>
    <dbReference type="NCBI Taxonomy" id="2315802"/>
    <lineage>
        <taxon>Bacteria</taxon>
        <taxon>Pseudomonadati</taxon>
        <taxon>Pseudomonadota</taxon>
        <taxon>Gammaproteobacteria</taxon>
        <taxon>Enterobacterales</taxon>
        <taxon>Erwiniaceae</taxon>
        <taxon>Buchnera</taxon>
    </lineage>
</organism>
<dbReference type="OrthoDB" id="9795421at2"/>
<evidence type="ECO:0000256" key="1">
    <source>
        <dbReference type="ARBA" id="ARBA00038420"/>
    </source>
</evidence>
<dbReference type="Pfam" id="PF01551">
    <property type="entry name" value="Peptidase_M23"/>
    <property type="match status" value="1"/>
</dbReference>
<dbReference type="CDD" id="cd12797">
    <property type="entry name" value="M23_peptidase"/>
    <property type="match status" value="1"/>
</dbReference>
<evidence type="ECO:0000259" key="2">
    <source>
        <dbReference type="Pfam" id="PF01551"/>
    </source>
</evidence>
<comment type="similarity">
    <text evidence="1">Belongs to the E.coli NlpD/Haemophilus LppB family.</text>
</comment>
<dbReference type="Gene3D" id="2.70.70.10">
    <property type="entry name" value="Glucose Permease (Domain IIA)"/>
    <property type="match status" value="1"/>
</dbReference>
<protein>
    <recommendedName>
        <fullName evidence="2">M23ase beta-sheet core domain-containing protein</fullName>
    </recommendedName>
</protein>
<accession>A0A4D6XQJ1</accession>
<dbReference type="EMBL" id="CP034894">
    <property type="protein sequence ID" value="QCI17227.1"/>
    <property type="molecule type" value="Genomic_DNA"/>
</dbReference>
<dbReference type="InterPro" id="IPR011055">
    <property type="entry name" value="Dup_hybrid_motif"/>
</dbReference>
<dbReference type="InterPro" id="IPR050570">
    <property type="entry name" value="Cell_wall_metabolism_enzyme"/>
</dbReference>
<sequence length="223" mass="26645">MQYNNFHKPYTILVGQKILVNNIPMINSKKINYVIYSNQYKKHILYTNFFKNKLNIINILNQNMLLSEICFFYNKDYNKENYVFSKKNIFPQYWHWPLKNLHMNFFYNYSINNNQGIEIAGIQGQPIFASSKGKVVYIGGFFKNYGKLIIIKHDNNYLSMYGFNKNIFVQLNDQVYKSQKISTMGYSNNNLSRLYFEIRCKGNTINLFNLFPNIKLKNIKKFN</sequence>
<dbReference type="RefSeq" id="WP_158340160.1">
    <property type="nucleotide sequence ID" value="NZ_CP034894.1"/>
</dbReference>
<reference evidence="3 4" key="2">
    <citation type="submission" date="2019-05" db="EMBL/GenBank/DDBJ databases">
        <title>Genome evolution of the obligate endosymbiont Buchnera aphidicola.</title>
        <authorList>
            <person name="Moran N.A."/>
        </authorList>
    </citation>
    <scope>NUCLEOTIDE SEQUENCE [LARGE SCALE GENOMIC DNA]</scope>
    <source>
        <strain evidence="3 4">Ahe</strain>
    </source>
</reference>
<feature type="domain" description="M23ase beta-sheet core" evidence="2">
    <location>
        <begin position="113"/>
        <end position="206"/>
    </location>
</feature>
<dbReference type="InterPro" id="IPR016047">
    <property type="entry name" value="M23ase_b-sheet_dom"/>
</dbReference>